<dbReference type="PROSITE" id="PS50888">
    <property type="entry name" value="BHLH"/>
    <property type="match status" value="1"/>
</dbReference>
<comment type="caution">
    <text evidence="7">The sequence shown here is derived from an EMBL/GenBank/DDBJ whole genome shotgun (WGS) entry which is preliminary data.</text>
</comment>
<dbReference type="CDD" id="cd11445">
    <property type="entry name" value="bHLH_AtPIF_like"/>
    <property type="match status" value="1"/>
</dbReference>
<dbReference type="InterPro" id="IPR047265">
    <property type="entry name" value="PIF1-like_bHLH"/>
</dbReference>
<dbReference type="SMART" id="SM00353">
    <property type="entry name" value="HLH"/>
    <property type="match status" value="1"/>
</dbReference>
<keyword evidence="3" id="KW-0804">Transcription</keyword>
<accession>A0ABR2TDU2</accession>
<feature type="region of interest" description="Disordered" evidence="5">
    <location>
        <begin position="1"/>
        <end position="21"/>
    </location>
</feature>
<keyword evidence="8" id="KW-1185">Reference proteome</keyword>
<evidence type="ECO:0000256" key="3">
    <source>
        <dbReference type="ARBA" id="ARBA00023163"/>
    </source>
</evidence>
<dbReference type="EMBL" id="JBBPBN010000006">
    <property type="protein sequence ID" value="KAK9035666.1"/>
    <property type="molecule type" value="Genomic_DNA"/>
</dbReference>
<evidence type="ECO:0000256" key="5">
    <source>
        <dbReference type="SAM" id="MobiDB-lite"/>
    </source>
</evidence>
<dbReference type="Gene3D" id="4.10.280.10">
    <property type="entry name" value="Helix-loop-helix DNA-binding domain"/>
    <property type="match status" value="1"/>
</dbReference>
<sequence>MQMLPGSRPPSMAEKQKLEPVPPMMTRQLHILPSMCDPDAAELVCPVWEENGGVSIRGLSSRKPRKNSSAYFSPASNDARIHREGGADSTKMDRHRKNKITCLQTGYQELRLPELYEDEADRTCYDKQLVDLNIAAADKFNVPQLEEEIVPQQTMNNDRQVPQSCYRQSREKINPRIDEKTERVNFPLFLRSPDLHDSQGEPRSGIPTRSNPFEKQGKFMEPQKKLVPDEQSKAVGFNDSTWNMRLPCSSSRVHGPSSSSVCSRGASNSPTYTLKTRYEDTDLSDNNATEEAEETTKAAPSKGSKRKRKPEAHSLSERRRRDKINKKMRALQELIPNCNKVDKVSVLDEAIEYLKTLQLQVQMMSMGNSGVYMPPVMLPASSMQHMNAPPLGGYSPMAVAMQMARFPSISSLIPAINQARLNMLGLPGQVLLPSQSPFMSLAAARFPRLPVQIPVVSRANTATAAVVTLSTPMDLNRTHKLEKYVPKRLN</sequence>
<dbReference type="PANTHER" id="PTHR46807">
    <property type="entry name" value="TRANSCRIPTION FACTOR PIF3"/>
    <property type="match status" value="1"/>
</dbReference>
<feature type="compositionally biased region" description="Low complexity" evidence="5">
    <location>
        <begin position="247"/>
        <end position="269"/>
    </location>
</feature>
<comment type="subcellular location">
    <subcellularLocation>
        <location evidence="1">Nucleus</location>
    </subcellularLocation>
</comment>
<protein>
    <recommendedName>
        <fullName evidence="6">BHLH domain-containing protein</fullName>
    </recommendedName>
</protein>
<dbReference type="Proteomes" id="UP001396334">
    <property type="component" value="Unassembled WGS sequence"/>
</dbReference>
<evidence type="ECO:0000259" key="6">
    <source>
        <dbReference type="PROSITE" id="PS50888"/>
    </source>
</evidence>
<evidence type="ECO:0000313" key="8">
    <source>
        <dbReference type="Proteomes" id="UP001396334"/>
    </source>
</evidence>
<keyword evidence="2" id="KW-0805">Transcription regulation</keyword>
<dbReference type="SUPFAM" id="SSF47459">
    <property type="entry name" value="HLH, helix-loop-helix DNA-binding domain"/>
    <property type="match status" value="1"/>
</dbReference>
<dbReference type="InterPro" id="IPR011598">
    <property type="entry name" value="bHLH_dom"/>
</dbReference>
<dbReference type="PANTHER" id="PTHR46807:SF3">
    <property type="entry name" value="BHLH DOMAIN-CONTAINING PROTEIN"/>
    <property type="match status" value="1"/>
</dbReference>
<feature type="region of interest" description="Disordered" evidence="5">
    <location>
        <begin position="238"/>
        <end position="323"/>
    </location>
</feature>
<feature type="domain" description="BHLH" evidence="6">
    <location>
        <begin position="308"/>
        <end position="357"/>
    </location>
</feature>
<feature type="region of interest" description="Disordered" evidence="5">
    <location>
        <begin position="190"/>
        <end position="216"/>
    </location>
</feature>
<name>A0ABR2TDU2_9ROSI</name>
<feature type="compositionally biased region" description="Basic and acidic residues" evidence="5">
    <location>
        <begin position="79"/>
        <end position="92"/>
    </location>
</feature>
<evidence type="ECO:0000313" key="7">
    <source>
        <dbReference type="EMBL" id="KAK9035666.1"/>
    </source>
</evidence>
<evidence type="ECO:0000256" key="4">
    <source>
        <dbReference type="ARBA" id="ARBA00023242"/>
    </source>
</evidence>
<dbReference type="InterPro" id="IPR044273">
    <property type="entry name" value="PIF3-like"/>
</dbReference>
<feature type="compositionally biased region" description="Polar residues" evidence="5">
    <location>
        <begin position="67"/>
        <end position="76"/>
    </location>
</feature>
<evidence type="ECO:0000256" key="1">
    <source>
        <dbReference type="ARBA" id="ARBA00004123"/>
    </source>
</evidence>
<proteinExistence type="predicted"/>
<keyword evidence="4" id="KW-0539">Nucleus</keyword>
<evidence type="ECO:0000256" key="2">
    <source>
        <dbReference type="ARBA" id="ARBA00023015"/>
    </source>
</evidence>
<dbReference type="Pfam" id="PF00010">
    <property type="entry name" value="HLH"/>
    <property type="match status" value="1"/>
</dbReference>
<feature type="region of interest" description="Disordered" evidence="5">
    <location>
        <begin position="57"/>
        <end position="93"/>
    </location>
</feature>
<gene>
    <name evidence="7" type="ORF">V6N11_077700</name>
</gene>
<dbReference type="InterPro" id="IPR036638">
    <property type="entry name" value="HLH_DNA-bd_sf"/>
</dbReference>
<organism evidence="7 8">
    <name type="scientific">Hibiscus sabdariffa</name>
    <name type="common">roselle</name>
    <dbReference type="NCBI Taxonomy" id="183260"/>
    <lineage>
        <taxon>Eukaryota</taxon>
        <taxon>Viridiplantae</taxon>
        <taxon>Streptophyta</taxon>
        <taxon>Embryophyta</taxon>
        <taxon>Tracheophyta</taxon>
        <taxon>Spermatophyta</taxon>
        <taxon>Magnoliopsida</taxon>
        <taxon>eudicotyledons</taxon>
        <taxon>Gunneridae</taxon>
        <taxon>Pentapetalae</taxon>
        <taxon>rosids</taxon>
        <taxon>malvids</taxon>
        <taxon>Malvales</taxon>
        <taxon>Malvaceae</taxon>
        <taxon>Malvoideae</taxon>
        <taxon>Hibiscus</taxon>
    </lineage>
</organism>
<reference evidence="7 8" key="1">
    <citation type="journal article" date="2024" name="G3 (Bethesda)">
        <title>Genome assembly of Hibiscus sabdariffa L. provides insights into metabolisms of medicinal natural products.</title>
        <authorList>
            <person name="Kim T."/>
        </authorList>
    </citation>
    <scope>NUCLEOTIDE SEQUENCE [LARGE SCALE GENOMIC DNA]</scope>
    <source>
        <strain evidence="7">TK-2024</strain>
        <tissue evidence="7">Old leaves</tissue>
    </source>
</reference>